<dbReference type="RefSeq" id="WP_132672213.1">
    <property type="nucleotide sequence ID" value="NZ_SMKS01000002.1"/>
</dbReference>
<accession>A0A4R4W3L0</accession>
<dbReference type="OrthoDB" id="9937444at2"/>
<organism evidence="1 2">
    <name type="scientific">Saccharopolyspora terrae</name>
    <dbReference type="NCBI Taxonomy" id="2530384"/>
    <lineage>
        <taxon>Bacteria</taxon>
        <taxon>Bacillati</taxon>
        <taxon>Actinomycetota</taxon>
        <taxon>Actinomycetes</taxon>
        <taxon>Pseudonocardiales</taxon>
        <taxon>Pseudonocardiaceae</taxon>
        <taxon>Saccharopolyspora</taxon>
    </lineage>
</organism>
<protein>
    <submittedName>
        <fullName evidence="1">Uncharacterized protein</fullName>
    </submittedName>
</protein>
<dbReference type="Proteomes" id="UP000295674">
    <property type="component" value="Unassembled WGS sequence"/>
</dbReference>
<proteinExistence type="predicted"/>
<gene>
    <name evidence="1" type="ORF">E1181_02450</name>
</gene>
<evidence type="ECO:0000313" key="2">
    <source>
        <dbReference type="Proteomes" id="UP000295674"/>
    </source>
</evidence>
<keyword evidence="2" id="KW-1185">Reference proteome</keyword>
<dbReference type="EMBL" id="SMKS01000002">
    <property type="protein sequence ID" value="TDD10114.1"/>
    <property type="molecule type" value="Genomic_DNA"/>
</dbReference>
<name>A0A4R4W3L0_9PSEU</name>
<reference evidence="1 2" key="1">
    <citation type="submission" date="2019-03" db="EMBL/GenBank/DDBJ databases">
        <title>Draft genome sequences of novel Actinobacteria.</title>
        <authorList>
            <person name="Sahin N."/>
            <person name="Ay H."/>
            <person name="Saygin H."/>
        </authorList>
    </citation>
    <scope>NUCLEOTIDE SEQUENCE [LARGE SCALE GENOMIC DNA]</scope>
    <source>
        <strain evidence="1 2">16K309</strain>
    </source>
</reference>
<sequence length="81" mass="9044">MLQRTEVTIGDQTWVFTTARIGVDPVTGEEEYETTIAAPCTEVAEPARRCLTQQRAREVHQMFVDEFVATAHGYADINSSP</sequence>
<dbReference type="AlphaFoldDB" id="A0A4R4W3L0"/>
<comment type="caution">
    <text evidence="1">The sequence shown here is derived from an EMBL/GenBank/DDBJ whole genome shotgun (WGS) entry which is preliminary data.</text>
</comment>
<evidence type="ECO:0000313" key="1">
    <source>
        <dbReference type="EMBL" id="TDD10114.1"/>
    </source>
</evidence>